<evidence type="ECO:0000313" key="1">
    <source>
        <dbReference type="EMBL" id="EGO28199.1"/>
    </source>
</evidence>
<organism evidence="2">
    <name type="scientific">Serpula lacrymans var. lacrymans (strain S7.9)</name>
    <name type="common">Dry rot fungus</name>
    <dbReference type="NCBI Taxonomy" id="578457"/>
    <lineage>
        <taxon>Eukaryota</taxon>
        <taxon>Fungi</taxon>
        <taxon>Dikarya</taxon>
        <taxon>Basidiomycota</taxon>
        <taxon>Agaricomycotina</taxon>
        <taxon>Agaricomycetes</taxon>
        <taxon>Agaricomycetidae</taxon>
        <taxon>Boletales</taxon>
        <taxon>Coniophorineae</taxon>
        <taxon>Serpulaceae</taxon>
        <taxon>Serpula</taxon>
    </lineage>
</organism>
<name>F8NLL8_SERL9</name>
<protein>
    <recommendedName>
        <fullName evidence="3">Fungal-type protein kinase domain-containing protein</fullName>
    </recommendedName>
</protein>
<sequence length="427" mass="49279">MAVEIQNAQPGEPIQHTAHHDLESFYYIILAMCILLEQPYQFKDEVFMERKVIRKWLNHEFDTKFTCADAAHHKFTTFGKADNLRSFLDGHIDVHSQEQQEDNREEASGLDMLIDDEHMEEAIGKVLQELQEDLFSFIPIAHSNINDDGENTAGPSLHQNSIVLDDNEDERMEHPTAGKVISMDETLHQRWRREFIAAGGDGEDVEMGEALDPKFFPFALETDWRVACWEIQDGIGHQSFNQLLSIPGVSDFMIFMNLAYTIARAEWKSTMISFPDTLNDTYLIQYRDILSAITTLLENPAHAKHIVYSPKKIFTNVRKESRVYHERQMGKWWHAIQVSMILYLPLTVTYKIFGIGSSTMFFHHLFRLEDEHGYRAQRTQRHSQMLAAFLNGSSVSHPIGETVELIYLNAQQTPYRAGINPEDDENT</sequence>
<dbReference type="OrthoDB" id="2690194at2759"/>
<dbReference type="GeneID" id="18814298"/>
<reference evidence="2" key="1">
    <citation type="journal article" date="2011" name="Science">
        <title>The plant cell wall-decomposing machinery underlies the functional diversity of forest fungi.</title>
        <authorList>
            <person name="Eastwood D.C."/>
            <person name="Floudas D."/>
            <person name="Binder M."/>
            <person name="Majcherczyk A."/>
            <person name="Schneider P."/>
            <person name="Aerts A."/>
            <person name="Asiegbu F.O."/>
            <person name="Baker S.E."/>
            <person name="Barry K."/>
            <person name="Bendiksby M."/>
            <person name="Blumentritt M."/>
            <person name="Coutinho P.M."/>
            <person name="Cullen D."/>
            <person name="de Vries R.P."/>
            <person name="Gathman A."/>
            <person name="Goodell B."/>
            <person name="Henrissat B."/>
            <person name="Ihrmark K."/>
            <person name="Kauserud H."/>
            <person name="Kohler A."/>
            <person name="LaButti K."/>
            <person name="Lapidus A."/>
            <person name="Lavin J.L."/>
            <person name="Lee Y.-H."/>
            <person name="Lindquist E."/>
            <person name="Lilly W."/>
            <person name="Lucas S."/>
            <person name="Morin E."/>
            <person name="Murat C."/>
            <person name="Oguiza J.A."/>
            <person name="Park J."/>
            <person name="Pisabarro A.G."/>
            <person name="Riley R."/>
            <person name="Rosling A."/>
            <person name="Salamov A."/>
            <person name="Schmidt O."/>
            <person name="Schmutz J."/>
            <person name="Skrede I."/>
            <person name="Stenlid J."/>
            <person name="Wiebenga A."/>
            <person name="Xie X."/>
            <person name="Kuees U."/>
            <person name="Hibbett D.S."/>
            <person name="Hoffmeister D."/>
            <person name="Hoegberg N."/>
            <person name="Martin F."/>
            <person name="Grigoriev I.V."/>
            <person name="Watkinson S.C."/>
        </authorList>
    </citation>
    <scope>NUCLEOTIDE SEQUENCE [LARGE SCALE GENOMIC DNA]</scope>
    <source>
        <strain evidence="2">S7.9</strain>
    </source>
</reference>
<evidence type="ECO:0000313" key="2">
    <source>
        <dbReference type="Proteomes" id="UP000008064"/>
    </source>
</evidence>
<dbReference type="AlphaFoldDB" id="F8NLL8"/>
<dbReference type="HOGENOM" id="CLU_642764_0_0_1"/>
<dbReference type="Proteomes" id="UP000008064">
    <property type="component" value="Unassembled WGS sequence"/>
</dbReference>
<dbReference type="EMBL" id="GL945430">
    <property type="protein sequence ID" value="EGO28199.1"/>
    <property type="molecule type" value="Genomic_DNA"/>
</dbReference>
<dbReference type="KEGG" id="sla:SERLADRAFT_434065"/>
<dbReference type="Pfam" id="PF18759">
    <property type="entry name" value="Plavaka"/>
    <property type="match status" value="1"/>
</dbReference>
<evidence type="ECO:0008006" key="3">
    <source>
        <dbReference type="Google" id="ProtNLM"/>
    </source>
</evidence>
<dbReference type="InterPro" id="IPR041078">
    <property type="entry name" value="Plavaka"/>
</dbReference>
<proteinExistence type="predicted"/>
<dbReference type="RefSeq" id="XP_007314398.1">
    <property type="nucleotide sequence ID" value="XM_007314336.1"/>
</dbReference>
<gene>
    <name evidence="1" type="ORF">SERLADRAFT_434065</name>
</gene>
<accession>F8NLL8</accession>